<dbReference type="Pfam" id="PF04101">
    <property type="entry name" value="Glyco_tran_28_C"/>
    <property type="match status" value="1"/>
</dbReference>
<sequence length="381" mass="42995">MSQGISPAKLTVLVAPLDWGLGHATRVIPIIRLLYESNCTIIIAAKGRTRELMQQEFPNLQFLELEGYGIQYSRKGWLLPLKIAAQVPHILSVIKKEHQWLKRAVTDHSIDAVISDNRYGLYHHSIPSVFITHQLRIKTGLGSTMDRFIQQLNYQQINKFGACWVPDHESGLSLAGELSHPAISPSIPVKYIGPLSRFTGIVKTEERHLLVILSGPEPLRTVWEEMIIHQLHDYKKPVVLVRGMPGTVDLPVVPSFVHVFNHLPAQELEHYIKEASFVISRCGYSTIMDLLTMQKKSILVPTPGQAEQEYLAEHLMQHNLALCIPQHKFRLSAALDLANSFPYEQTSQPSKSNEVIIYFLHSLDQHETQKETPKPGSPSAL</sequence>
<evidence type="ECO:0000313" key="2">
    <source>
        <dbReference type="EMBL" id="SHF22435.1"/>
    </source>
</evidence>
<protein>
    <recommendedName>
        <fullName evidence="1">Glycosyl transferase family 28 C-terminal domain-containing protein</fullName>
    </recommendedName>
</protein>
<dbReference type="Gene3D" id="3.40.50.2000">
    <property type="entry name" value="Glycogen Phosphorylase B"/>
    <property type="match status" value="1"/>
</dbReference>
<dbReference type="STRING" id="1121884.SAMN02745131_02108"/>
<feature type="domain" description="Glycosyl transferase family 28 C-terminal" evidence="1">
    <location>
        <begin position="266"/>
        <end position="351"/>
    </location>
</feature>
<dbReference type="PANTHER" id="PTHR21015">
    <property type="entry name" value="UDP-N-ACETYLGLUCOSAMINE--N-ACETYLMURAMYL-(PENTAPEPTIDE) PYROPHOSPHORYL-UNDECAPRENOL N-ACETYLGLUCOSAMINE TRANSFERASE 1"/>
    <property type="match status" value="1"/>
</dbReference>
<accession>A0A1M4ZWS4</accession>
<dbReference type="InterPro" id="IPR007235">
    <property type="entry name" value="Glyco_trans_28_C"/>
</dbReference>
<proteinExistence type="predicted"/>
<organism evidence="2 3">
    <name type="scientific">Flavisolibacter ginsengisoli DSM 18119</name>
    <dbReference type="NCBI Taxonomy" id="1121884"/>
    <lineage>
        <taxon>Bacteria</taxon>
        <taxon>Pseudomonadati</taxon>
        <taxon>Bacteroidota</taxon>
        <taxon>Chitinophagia</taxon>
        <taxon>Chitinophagales</taxon>
        <taxon>Chitinophagaceae</taxon>
        <taxon>Flavisolibacter</taxon>
    </lineage>
</organism>
<dbReference type="AlphaFoldDB" id="A0A1M4ZWS4"/>
<gene>
    <name evidence="2" type="ORF">SAMN02745131_02108</name>
</gene>
<dbReference type="Proteomes" id="UP000184048">
    <property type="component" value="Unassembled WGS sequence"/>
</dbReference>
<keyword evidence="3" id="KW-1185">Reference proteome</keyword>
<dbReference type="PANTHER" id="PTHR21015:SF22">
    <property type="entry name" value="GLYCOSYLTRANSFERASE"/>
    <property type="match status" value="1"/>
</dbReference>
<evidence type="ECO:0000259" key="1">
    <source>
        <dbReference type="Pfam" id="PF04101"/>
    </source>
</evidence>
<dbReference type="GO" id="GO:0016758">
    <property type="term" value="F:hexosyltransferase activity"/>
    <property type="evidence" value="ECO:0007669"/>
    <property type="project" value="InterPro"/>
</dbReference>
<dbReference type="OrthoDB" id="9803241at2"/>
<dbReference type="EMBL" id="FQUU01000007">
    <property type="protein sequence ID" value="SHF22435.1"/>
    <property type="molecule type" value="Genomic_DNA"/>
</dbReference>
<name>A0A1M4ZWS4_9BACT</name>
<reference evidence="2 3" key="1">
    <citation type="submission" date="2016-11" db="EMBL/GenBank/DDBJ databases">
        <authorList>
            <person name="Jaros S."/>
            <person name="Januszkiewicz K."/>
            <person name="Wedrychowicz H."/>
        </authorList>
    </citation>
    <scope>NUCLEOTIDE SEQUENCE [LARGE SCALE GENOMIC DNA]</scope>
    <source>
        <strain evidence="2 3">DSM 18119</strain>
    </source>
</reference>
<evidence type="ECO:0000313" key="3">
    <source>
        <dbReference type="Proteomes" id="UP000184048"/>
    </source>
</evidence>
<dbReference type="RefSeq" id="WP_072835292.1">
    <property type="nucleotide sequence ID" value="NZ_FQUU01000007.1"/>
</dbReference>
<dbReference type="SUPFAM" id="SSF53756">
    <property type="entry name" value="UDP-Glycosyltransferase/glycogen phosphorylase"/>
    <property type="match status" value="1"/>
</dbReference>